<reference evidence="1" key="1">
    <citation type="submission" date="2023-01" db="EMBL/GenBank/DDBJ databases">
        <title>Human gut microbiome strain richness.</title>
        <authorList>
            <person name="Chen-Liaw A."/>
        </authorList>
    </citation>
    <scope>NUCLEOTIDE SEQUENCE</scope>
    <source>
        <strain evidence="1">2225st1_A6_2225SCRN_200828</strain>
    </source>
</reference>
<protein>
    <recommendedName>
        <fullName evidence="3">Tetratricopeptide repeat protein</fullName>
    </recommendedName>
</protein>
<evidence type="ECO:0000313" key="2">
    <source>
        <dbReference type="Proteomes" id="UP001211006"/>
    </source>
</evidence>
<dbReference type="Proteomes" id="UP001211006">
    <property type="component" value="Unassembled WGS sequence"/>
</dbReference>
<organism evidence="1 2">
    <name type="scientific">Flavonifractor plautii</name>
    <name type="common">Fusobacterium plautii</name>
    <dbReference type="NCBI Taxonomy" id="292800"/>
    <lineage>
        <taxon>Bacteria</taxon>
        <taxon>Bacillati</taxon>
        <taxon>Bacillota</taxon>
        <taxon>Clostridia</taxon>
        <taxon>Eubacteriales</taxon>
        <taxon>Oscillospiraceae</taxon>
        <taxon>Flavonifractor</taxon>
    </lineage>
</organism>
<dbReference type="AlphaFoldDB" id="A0AAW6C096"/>
<comment type="caution">
    <text evidence="1">The sequence shown here is derived from an EMBL/GenBank/DDBJ whole genome shotgun (WGS) entry which is preliminary data.</text>
</comment>
<sequence length="649" mass="76189">MDTIEIARRLAELGQTEEAQAAYSLVLQEAAERNPELELEAASYLFFSQGNYQVAYTAFVSLYNRGFYQTELMDLMTQAFYLPNAEDQKKRYARNCAALAKYPYLFREDFPDFEALPVQFFPFNDEGYIPFFKAEHRFGAYVNFNDPVIDRYFFRDLDKPVLARDVFSQYQLEYLNDNVRKSEWVGRENHIYLHYTDWTTFCAYLQCLELRPLLSEKKLVFLMEGEIEQYPIDFHARFGIDYAQYPVRPIGIGEVTRMIWHTQLAAHNGGDFFNEIFYGHPNLLSYESIMFDNIQKAVAEVKANWRRVDWLTPRLRRQLSRMKRPTDKDFLVALFLDRQDISGSLDHGSRIAPALFFQPHFSNMIYDIRESELKGAPMLYSEQYEAIRTSPLFHGFRYIKTFTPMRRITTSYAASVRFMLNQEVQGEEVKVVPDVLAQRLVNRSFMVDQWDRLYRDSVLVRFEDGKLNPRATFTALAEFLDLPYTESMTYCSSRLGVDPESLAGNARGFDPATVYRTYDEFANDEERAFLEYFLRDAYEYYGYDFHYYQGEPVDEAWIERKIQSFTCLDGFITQSHQKAAQEMAVTFTNGSDPIDVKVNDPIPGYQSNRRRIADFLLRGLRFVNKQGQPLKMMKPLKLDPALLEQPLYH</sequence>
<dbReference type="InterPro" id="IPR027417">
    <property type="entry name" value="P-loop_NTPase"/>
</dbReference>
<evidence type="ECO:0008006" key="3">
    <source>
        <dbReference type="Google" id="ProtNLM"/>
    </source>
</evidence>
<evidence type="ECO:0000313" key="1">
    <source>
        <dbReference type="EMBL" id="MDB7906728.1"/>
    </source>
</evidence>
<dbReference type="Gene3D" id="3.40.50.300">
    <property type="entry name" value="P-loop containing nucleotide triphosphate hydrolases"/>
    <property type="match status" value="1"/>
</dbReference>
<name>A0AAW6C096_FLAPL</name>
<dbReference type="SUPFAM" id="SSF52540">
    <property type="entry name" value="P-loop containing nucleoside triphosphate hydrolases"/>
    <property type="match status" value="1"/>
</dbReference>
<dbReference type="RefSeq" id="WP_271907419.1">
    <property type="nucleotide sequence ID" value="NZ_JAQLWO010000013.1"/>
</dbReference>
<proteinExistence type="predicted"/>
<accession>A0AAW6C096</accession>
<dbReference type="EMBL" id="JAQLWO010000013">
    <property type="protein sequence ID" value="MDB7906728.1"/>
    <property type="molecule type" value="Genomic_DNA"/>
</dbReference>
<gene>
    <name evidence="1" type="ORF">PND83_12135</name>
</gene>